<sequence>MIIFKNSTKLLMFCIGFLSNTFAHYCMGSHDHEGILDVHLMTYNGLHDTDIYANGNMQAALDVAYQLSPGFTIKTITLKSLQSGEPLEGWTQSENENEYLHSIDDWPYSQPKFEGQSKRIYLATKKNQNIAVCVELTAEKAGLDVFKSTCSSLNPNGIVTIRALAPFYLSKADFDLTDWSHSSVIDKYISPRTGTWSNEIREQVLRSKAYIPKIKRIESQFMLEGKVSPLFLKNALISQYTPNVNFKGVSHIMSWLVNPKTVANIEFIENVGLDESWGSTVRRAIPYEYQDDPNYIGSLVTYILRDDKSLYDGYQHYALCEESFMLTAPPSDVRKCQVPGPLNIEAPWYIYFNEQIENWKIERLKGKINVIDEYGTSSPLNIGVKYINDVYSEIILE</sequence>
<organism evidence="2 3">
    <name type="scientific">Photobacterium angustum (strain S14 / CCUG 15956)</name>
    <name type="common">Vibrio sp. (strain S14 / CCUG 15956)</name>
    <dbReference type="NCBI Taxonomy" id="314292"/>
    <lineage>
        <taxon>Bacteria</taxon>
        <taxon>Pseudomonadati</taxon>
        <taxon>Pseudomonadota</taxon>
        <taxon>Gammaproteobacteria</taxon>
        <taxon>Vibrionales</taxon>
        <taxon>Vibrionaceae</taxon>
        <taxon>Photobacterium</taxon>
    </lineage>
</organism>
<evidence type="ECO:0000256" key="1">
    <source>
        <dbReference type="SAM" id="SignalP"/>
    </source>
</evidence>
<proteinExistence type="predicted"/>
<evidence type="ECO:0000313" key="2">
    <source>
        <dbReference type="EMBL" id="EAS63348.1"/>
    </source>
</evidence>
<dbReference type="AlphaFoldDB" id="Q1ZM92"/>
<dbReference type="eggNOG" id="ENOG5031P3I">
    <property type="taxonomic scope" value="Bacteria"/>
</dbReference>
<protein>
    <submittedName>
        <fullName evidence="2">Uncharacterized protein</fullName>
    </submittedName>
</protein>
<dbReference type="EMBL" id="AAOJ01000008">
    <property type="protein sequence ID" value="EAS63348.1"/>
    <property type="molecule type" value="Genomic_DNA"/>
</dbReference>
<feature type="signal peptide" evidence="1">
    <location>
        <begin position="1"/>
        <end position="25"/>
    </location>
</feature>
<dbReference type="Proteomes" id="UP000001603">
    <property type="component" value="Unassembled WGS sequence"/>
</dbReference>
<gene>
    <name evidence="2" type="ORF">VAS14_16242</name>
</gene>
<name>Q1ZM92_PHOAS</name>
<accession>Q1ZM92</accession>
<feature type="chain" id="PRO_5004198492" evidence="1">
    <location>
        <begin position="26"/>
        <end position="397"/>
    </location>
</feature>
<keyword evidence="1" id="KW-0732">Signal</keyword>
<dbReference type="HOGENOM" id="CLU_059543_0_0_6"/>
<reference evidence="2 3" key="1">
    <citation type="journal article" date="2009" name="Proc. Natl. Acad. Sci. U.S.A.">
        <title>The genomic basis of trophic strategy in marine bacteria.</title>
        <authorList>
            <person name="Lauro F.M."/>
            <person name="McDougald D."/>
            <person name="Thomas T."/>
            <person name="Williams T.J."/>
            <person name="Egan S."/>
            <person name="Rice S."/>
            <person name="DeMaere M.Z."/>
            <person name="Ting L."/>
            <person name="Ertan H."/>
            <person name="Johnson J."/>
            <person name="Ferriera S."/>
            <person name="Lapidus A."/>
            <person name="Anderson I."/>
            <person name="Kyrpides N."/>
            <person name="Munk A.C."/>
            <person name="Detter C."/>
            <person name="Han C.S."/>
            <person name="Brown M.V."/>
            <person name="Robb F.T."/>
            <person name="Kjelleberg S."/>
            <person name="Cavicchioli R."/>
        </authorList>
    </citation>
    <scope>NUCLEOTIDE SEQUENCE [LARGE SCALE GENOMIC DNA]</scope>
    <source>
        <strain evidence="2 3">S14</strain>
    </source>
</reference>
<evidence type="ECO:0000313" key="3">
    <source>
        <dbReference type="Proteomes" id="UP000001603"/>
    </source>
</evidence>
<comment type="caution">
    <text evidence="2">The sequence shown here is derived from an EMBL/GenBank/DDBJ whole genome shotgun (WGS) entry which is preliminary data.</text>
</comment>